<feature type="compositionally biased region" description="Basic and acidic residues" evidence="15">
    <location>
        <begin position="654"/>
        <end position="701"/>
    </location>
</feature>
<reference evidence="17 18" key="1">
    <citation type="journal article" date="2007" name="Science">
        <title>Sea anemone genome reveals ancestral eumetazoan gene repertoire and genomic organization.</title>
        <authorList>
            <person name="Putnam N.H."/>
            <person name="Srivastava M."/>
            <person name="Hellsten U."/>
            <person name="Dirks B."/>
            <person name="Chapman J."/>
            <person name="Salamov A."/>
            <person name="Terry A."/>
            <person name="Shapiro H."/>
            <person name="Lindquist E."/>
            <person name="Kapitonov V.V."/>
            <person name="Jurka J."/>
            <person name="Genikhovich G."/>
            <person name="Grigoriev I.V."/>
            <person name="Lucas S.M."/>
            <person name="Steele R.E."/>
            <person name="Finnerty J.R."/>
            <person name="Technau U."/>
            <person name="Martindale M.Q."/>
            <person name="Rokhsar D.S."/>
        </authorList>
    </citation>
    <scope>NUCLEOTIDE SEQUENCE [LARGE SCALE GENOMIC DNA]</scope>
    <source>
        <strain evidence="18">CH2 X CH6</strain>
    </source>
</reference>
<dbReference type="GO" id="GO:0003677">
    <property type="term" value="F:DNA binding"/>
    <property type="evidence" value="ECO:0007669"/>
    <property type="project" value="InterPro"/>
</dbReference>
<gene>
    <name evidence="17" type="ORF">NEMVEDRAFT_v1g240773</name>
</gene>
<feature type="coiled-coil region" evidence="14">
    <location>
        <begin position="269"/>
        <end position="296"/>
    </location>
</feature>
<dbReference type="InterPro" id="IPR042530">
    <property type="entry name" value="EME1/EME2_C"/>
</dbReference>
<comment type="similarity">
    <text evidence="3">Belongs to the EME1/MMS4 family.</text>
</comment>
<feature type="compositionally biased region" description="Polar residues" evidence="15">
    <location>
        <begin position="633"/>
        <end position="648"/>
    </location>
</feature>
<keyword evidence="7" id="KW-0227">DNA damage</keyword>
<evidence type="ECO:0000256" key="2">
    <source>
        <dbReference type="ARBA" id="ARBA00004123"/>
    </source>
</evidence>
<dbReference type="GO" id="GO:0031297">
    <property type="term" value="P:replication fork processing"/>
    <property type="evidence" value="ECO:0000318"/>
    <property type="project" value="GO_Central"/>
</dbReference>
<sequence>MARAEQHGTVVPSVISPGAFVQLATDNNGLNEETLDGKNTTNATTMVVYQRKVFGPDPPPIILADHSSRRRSLPESTNLYELLECPCYGRRPALNEHIRKVKNEWFSSELDVLVRALREDEIWLLLRMDLTGRTPAAVMKQTVPGWSGFNTILYPDLPLSSKIGYCPSKDLGASISPSIFVVAWQEVCGFYGLDDLLIESGVYAAGTTSALLKGKSYNRGIRAHKLSMEALHRMMWSAYAQRCKDCEDSGLDEKMISRIEESREAILSRDNTSQNLEVLECDIEKLAASLGKFKEEASLQSKTFDFWMRYMSMVKLLLQFIKAERTGNWELHLASTAAMISHFFSMDRPNYSSGELKMAAVMECDSSDDDADLMQPILALKPFTVTQDMIDSVLAVCPDFLSGFSTSTYSTSHQSDCLPIAKFADSQRKGTSTTSIKHNKDLSITDIDSDTDDSDIVVMKGDRIKACSETKQCSTDDNRAAGDTMMKSDSIEYNAKAASKSKKCKVLKRTSKIFDMTLSEDEIDIDFNDIRPSLQSKKFDDNIIDLSFTEDLDVLPKTKSKGSYCSCEGNNTRCTNEGIDRLEQSPDKCEARYSDISPSGSDSDVPLSSVASFSQFRAPASFDSQSQGSDSDCLNSQDSQTSRTSNSSGKRKKLTPEDSLRRKQAAQDKKQAKVREKQAKQQAQEKKRQEKERDKLLKKAEMMNQKSQKKDECLKLIKVCLDPSLIATDPCSEDPILSKLATLDVAYSIEPRLFPGCVTWHRVHLQHRVDEDLQITSEKTFVEEGHVLAQVTADDFVAMVDTYKKVRMGDSTSSSTLESFCRRLMNLYSKKALILAVMGLEKYFRNIKTMQARQFRNAVRGGTEVSTTGKQRKRGRATERVLVTRVDVEEVLVDLELRVGCGVRMLDTAQEFADFVGMMTKSLAEAPFKKSQPEAFSFCVDSWNKASVKVTKDGEGLLKAWQQQIQQFTNVSAQMAAAIVSVYPSPQMLLRAYKRCSSDTEASRLLQDIPVRRGAGALATSRRIGPELSRRIHLLFTASNGKEVLK</sequence>
<evidence type="ECO:0000256" key="1">
    <source>
        <dbReference type="ARBA" id="ARBA00001946"/>
    </source>
</evidence>
<keyword evidence="14" id="KW-0175">Coiled coil</keyword>
<dbReference type="FunFam" id="3.40.1620.30:FF:000001">
    <property type="entry name" value="Essential meiotic structure-specific endonuclease 1"/>
    <property type="match status" value="1"/>
</dbReference>
<evidence type="ECO:0000256" key="14">
    <source>
        <dbReference type="SAM" id="Coils"/>
    </source>
</evidence>
<dbReference type="eggNOG" id="ENOG502R8ER">
    <property type="taxonomic scope" value="Eukaryota"/>
</dbReference>
<dbReference type="Pfam" id="PF21292">
    <property type="entry name" value="EME1-MUS81_C"/>
    <property type="match status" value="1"/>
</dbReference>
<dbReference type="EMBL" id="DS469540">
    <property type="protein sequence ID" value="EDO44888.1"/>
    <property type="molecule type" value="Genomic_DNA"/>
</dbReference>
<dbReference type="GO" id="GO:0004519">
    <property type="term" value="F:endonuclease activity"/>
    <property type="evidence" value="ECO:0007669"/>
    <property type="project" value="UniProtKB-KW"/>
</dbReference>
<comment type="cofactor">
    <cofactor evidence="1">
        <name>Mg(2+)</name>
        <dbReference type="ChEBI" id="CHEBI:18420"/>
    </cofactor>
</comment>
<name>A7RUE5_NEMVE</name>
<dbReference type="GO" id="GO:0031573">
    <property type="term" value="P:mitotic intra-S DNA damage checkpoint signaling"/>
    <property type="evidence" value="ECO:0000318"/>
    <property type="project" value="GO_Central"/>
</dbReference>
<evidence type="ECO:0000256" key="3">
    <source>
        <dbReference type="ARBA" id="ARBA00005313"/>
    </source>
</evidence>
<evidence type="ECO:0000313" key="18">
    <source>
        <dbReference type="Proteomes" id="UP000001593"/>
    </source>
</evidence>
<accession>A7RUE5</accession>
<dbReference type="InterPro" id="IPR043087">
    <property type="entry name" value="Eme1_nucdom_sub2"/>
</dbReference>
<keyword evidence="13" id="KW-0469">Meiosis</keyword>
<feature type="compositionally biased region" description="Low complexity" evidence="15">
    <location>
        <begin position="621"/>
        <end position="632"/>
    </location>
</feature>
<evidence type="ECO:0000256" key="9">
    <source>
        <dbReference type="ARBA" id="ARBA00022842"/>
    </source>
</evidence>
<evidence type="ECO:0000256" key="13">
    <source>
        <dbReference type="ARBA" id="ARBA00023254"/>
    </source>
</evidence>
<evidence type="ECO:0000256" key="8">
    <source>
        <dbReference type="ARBA" id="ARBA00022801"/>
    </source>
</evidence>
<dbReference type="Gene3D" id="1.10.150.670">
    <property type="entry name" value="Crossover junction endonuclease EME1, DNA-binding domain"/>
    <property type="match status" value="1"/>
</dbReference>
<dbReference type="SMART" id="SM00891">
    <property type="entry name" value="ERCC4"/>
    <property type="match status" value="1"/>
</dbReference>
<evidence type="ECO:0000256" key="11">
    <source>
        <dbReference type="ARBA" id="ARBA00023204"/>
    </source>
</evidence>
<proteinExistence type="inferred from homology"/>
<dbReference type="InterPro" id="IPR033310">
    <property type="entry name" value="Mms4/EME1/EME2"/>
</dbReference>
<dbReference type="PANTHER" id="PTHR21077">
    <property type="entry name" value="EME1 PROTEIN"/>
    <property type="match status" value="1"/>
</dbReference>
<evidence type="ECO:0000256" key="12">
    <source>
        <dbReference type="ARBA" id="ARBA00023242"/>
    </source>
</evidence>
<keyword evidence="9" id="KW-0460">Magnesium</keyword>
<dbReference type="InterPro" id="IPR006166">
    <property type="entry name" value="ERCC4_domain"/>
</dbReference>
<comment type="subcellular location">
    <subcellularLocation>
        <location evidence="2">Nucleus</location>
    </subcellularLocation>
</comment>
<evidence type="ECO:0000313" key="17">
    <source>
        <dbReference type="EMBL" id="EDO44888.1"/>
    </source>
</evidence>
<evidence type="ECO:0000256" key="4">
    <source>
        <dbReference type="ARBA" id="ARBA00022722"/>
    </source>
</evidence>
<keyword evidence="4" id="KW-0540">Nuclease</keyword>
<dbReference type="Proteomes" id="UP000001593">
    <property type="component" value="Unassembled WGS sequence"/>
</dbReference>
<dbReference type="GO" id="GO:0016787">
    <property type="term" value="F:hydrolase activity"/>
    <property type="evidence" value="ECO:0007669"/>
    <property type="project" value="UniProtKB-KW"/>
</dbReference>
<keyword evidence="8" id="KW-0378">Hydrolase</keyword>
<dbReference type="AlphaFoldDB" id="A7RUE5"/>
<dbReference type="PANTHER" id="PTHR21077:SF5">
    <property type="entry name" value="CROSSOVER JUNCTION ENDONUCLEASE MMS4"/>
    <property type="match status" value="1"/>
</dbReference>
<keyword evidence="5" id="KW-0479">Metal-binding</keyword>
<evidence type="ECO:0000256" key="10">
    <source>
        <dbReference type="ARBA" id="ARBA00023172"/>
    </source>
</evidence>
<dbReference type="InterPro" id="IPR043086">
    <property type="entry name" value="EME1_nucdom_sub1"/>
</dbReference>
<dbReference type="Gene3D" id="4.10.800.30">
    <property type="entry name" value="ERCC4, Mus81-Eme1 complex, nuclease domain, subdomain 2"/>
    <property type="match status" value="1"/>
</dbReference>
<dbReference type="GO" id="GO:0006302">
    <property type="term" value="P:double-strand break repair"/>
    <property type="evidence" value="ECO:0000318"/>
    <property type="project" value="GO_Central"/>
</dbReference>
<organism evidence="17 18">
    <name type="scientific">Nematostella vectensis</name>
    <name type="common">Starlet sea anemone</name>
    <dbReference type="NCBI Taxonomy" id="45351"/>
    <lineage>
        <taxon>Eukaryota</taxon>
        <taxon>Metazoa</taxon>
        <taxon>Cnidaria</taxon>
        <taxon>Anthozoa</taxon>
        <taxon>Hexacorallia</taxon>
        <taxon>Actiniaria</taxon>
        <taxon>Edwardsiidae</taxon>
        <taxon>Nematostella</taxon>
    </lineage>
</organism>
<keyword evidence="10" id="KW-0233">DNA recombination</keyword>
<evidence type="ECO:0000256" key="5">
    <source>
        <dbReference type="ARBA" id="ARBA00022723"/>
    </source>
</evidence>
<evidence type="ECO:0000256" key="15">
    <source>
        <dbReference type="SAM" id="MobiDB-lite"/>
    </source>
</evidence>
<dbReference type="HOGENOM" id="CLU_291761_0_0_1"/>
<dbReference type="GO" id="GO:0048476">
    <property type="term" value="C:Holliday junction resolvase complex"/>
    <property type="evidence" value="ECO:0000318"/>
    <property type="project" value="GO_Central"/>
</dbReference>
<evidence type="ECO:0000256" key="7">
    <source>
        <dbReference type="ARBA" id="ARBA00022763"/>
    </source>
</evidence>
<keyword evidence="11" id="KW-0234">DNA repair</keyword>
<dbReference type="STRING" id="45351.A7RUE5"/>
<dbReference type="GO" id="GO:0000712">
    <property type="term" value="P:resolution of meiotic recombination intermediates"/>
    <property type="evidence" value="ECO:0000318"/>
    <property type="project" value="GO_Central"/>
</dbReference>
<evidence type="ECO:0000256" key="6">
    <source>
        <dbReference type="ARBA" id="ARBA00022759"/>
    </source>
</evidence>
<dbReference type="GO" id="GO:0005634">
    <property type="term" value="C:nucleus"/>
    <property type="evidence" value="ECO:0007669"/>
    <property type="project" value="UniProtKB-SubCell"/>
</dbReference>
<feature type="domain" description="ERCC4" evidence="16">
    <location>
        <begin position="718"/>
        <end position="994"/>
    </location>
</feature>
<dbReference type="FunFam" id="1.10.150.670:FF:000002">
    <property type="entry name" value="Crossover junction endonuclease EME1"/>
    <property type="match status" value="1"/>
</dbReference>
<dbReference type="GO" id="GO:0046872">
    <property type="term" value="F:metal ion binding"/>
    <property type="evidence" value="ECO:0007669"/>
    <property type="project" value="UniProtKB-KW"/>
</dbReference>
<keyword evidence="18" id="KW-1185">Reference proteome</keyword>
<dbReference type="InParanoid" id="A7RUE5"/>
<keyword evidence="6" id="KW-0255">Endonuclease</keyword>
<dbReference type="Pfam" id="PF02732">
    <property type="entry name" value="ERCC4"/>
    <property type="match status" value="1"/>
</dbReference>
<keyword evidence="12" id="KW-0539">Nucleus</keyword>
<feature type="region of interest" description="Disordered" evidence="15">
    <location>
        <begin position="621"/>
        <end position="704"/>
    </location>
</feature>
<dbReference type="Gene3D" id="3.40.1620.30">
    <property type="entry name" value="ERCC4, Mus81-Eme1 complex, nuclease domain, subdomain 1"/>
    <property type="match status" value="1"/>
</dbReference>
<protein>
    <recommendedName>
        <fullName evidence="16">ERCC4 domain-containing protein</fullName>
    </recommendedName>
</protein>
<evidence type="ECO:0000259" key="16">
    <source>
        <dbReference type="SMART" id="SM00891"/>
    </source>
</evidence>